<dbReference type="GO" id="GO:0008270">
    <property type="term" value="F:zinc ion binding"/>
    <property type="evidence" value="ECO:0007669"/>
    <property type="project" value="UniProtKB-KW"/>
</dbReference>
<comment type="subcellular location">
    <subcellularLocation>
        <location evidence="1">Nucleus</location>
    </subcellularLocation>
</comment>
<feature type="compositionally biased region" description="Polar residues" evidence="6">
    <location>
        <begin position="316"/>
        <end position="325"/>
    </location>
</feature>
<dbReference type="FunCoup" id="K3XTE8">
    <property type="interactions" value="2"/>
</dbReference>
<dbReference type="Pfam" id="PF13696">
    <property type="entry name" value="zf-CCHC_2"/>
    <property type="match status" value="1"/>
</dbReference>
<dbReference type="GO" id="GO:0005634">
    <property type="term" value="C:nucleus"/>
    <property type="evidence" value="ECO:0000318"/>
    <property type="project" value="GO_Central"/>
</dbReference>
<feature type="domain" description="DWNN" evidence="7">
    <location>
        <begin position="14"/>
        <end position="93"/>
    </location>
</feature>
<accession>K3XTE8</accession>
<dbReference type="GO" id="GO:0003676">
    <property type="term" value="F:nucleic acid binding"/>
    <property type="evidence" value="ECO:0007669"/>
    <property type="project" value="InterPro"/>
</dbReference>
<dbReference type="EnsemblPlants" id="KQL04094">
    <property type="protein sequence ID" value="KQL04094"/>
    <property type="gene ID" value="SETIT_005205mg"/>
</dbReference>
<dbReference type="InterPro" id="IPR033489">
    <property type="entry name" value="RBBP6"/>
</dbReference>
<evidence type="ECO:0000256" key="1">
    <source>
        <dbReference type="ARBA" id="ARBA00004123"/>
    </source>
</evidence>
<dbReference type="SMART" id="SM01180">
    <property type="entry name" value="DWNN"/>
    <property type="match status" value="1"/>
</dbReference>
<feature type="region of interest" description="Disordered" evidence="6">
    <location>
        <begin position="49"/>
        <end position="78"/>
    </location>
</feature>
<dbReference type="GO" id="GO:0006397">
    <property type="term" value="P:mRNA processing"/>
    <property type="evidence" value="ECO:0007669"/>
    <property type="project" value="InterPro"/>
</dbReference>
<reference evidence="9" key="1">
    <citation type="journal article" date="2012" name="Nat. Biotechnol.">
        <title>Reference genome sequence of the model plant Setaria.</title>
        <authorList>
            <person name="Bennetzen J.L."/>
            <person name="Schmutz J."/>
            <person name="Wang H."/>
            <person name="Percifield R."/>
            <person name="Hawkins J."/>
            <person name="Pontaroli A.C."/>
            <person name="Estep M."/>
            <person name="Feng L."/>
            <person name="Vaughn J.N."/>
            <person name="Grimwood J."/>
            <person name="Jenkins J."/>
            <person name="Barry K."/>
            <person name="Lindquist E."/>
            <person name="Hellsten U."/>
            <person name="Deshpande S."/>
            <person name="Wang X."/>
            <person name="Wu X."/>
            <person name="Mitros T."/>
            <person name="Triplett J."/>
            <person name="Yang X."/>
            <person name="Ye C.Y."/>
            <person name="Mauro-Herrera M."/>
            <person name="Wang L."/>
            <person name="Li P."/>
            <person name="Sharma M."/>
            <person name="Sharma R."/>
            <person name="Ronald P.C."/>
            <person name="Panaud O."/>
            <person name="Kellogg E.A."/>
            <person name="Brutnell T.P."/>
            <person name="Doust A.N."/>
            <person name="Tuskan G.A."/>
            <person name="Rokhsar D."/>
            <person name="Devos K.M."/>
        </authorList>
    </citation>
    <scope>NUCLEOTIDE SEQUENCE [LARGE SCALE GENOMIC DNA]</scope>
    <source>
        <strain evidence="9">cv. Yugu1</strain>
    </source>
</reference>
<dbReference type="Gene3D" id="3.10.20.90">
    <property type="entry name" value="Phosphatidylinositol 3-kinase Catalytic Subunit, Chain A, domain 1"/>
    <property type="match status" value="1"/>
</dbReference>
<sequence length="476" mass="49755">PTGAAPPLGPKMAVYYRYKSGVQTFSVPVQAPFVSVAELKGLILGTARHGHSRTRGRGPREGVALSDPRTGDEYADGTALVPRGSTVLVRRVAGPLAEAITVAASPPPPRKPTAPADGGASSSTVSSSSSAEDDEEARAIDAVIDAARLEWGDQRRYQGARRYGHRGTLEGRAAPPAGYVCHRCRVPGHFIQHCPTNGDPRYDIRAQAPSMSSTSLLPTPPPVSTTPDDGVPPELHCKICSKVMADAVVASRCCFGSFCDACIRGRIAAGSTCVCGARSRADDLIPNLTLRATIAKLLATARPAGSGSGGADNNRKSSAGSNAEPTPSPGAFASQESWRHVTATACSERSDGSASSTSTSAAATAAREPRTKQTAAASSAGIGEPAAGYPEQYGYGNPFGPPACYDPFFGATPWACGPYLHYDVPYGGGYTDVPAPAGYHDGCHGRRRRTADEEYHRHVEADGFKRRCRGRSEVAF</sequence>
<dbReference type="PROSITE" id="PS51282">
    <property type="entry name" value="DWNN"/>
    <property type="match status" value="1"/>
</dbReference>
<dbReference type="PANTHER" id="PTHR15439">
    <property type="entry name" value="RETINOBLASTOMA-BINDING PROTEIN 6"/>
    <property type="match status" value="1"/>
</dbReference>
<dbReference type="GO" id="GO:0006511">
    <property type="term" value="P:ubiquitin-dependent protein catabolic process"/>
    <property type="evidence" value="ECO:0000318"/>
    <property type="project" value="GO_Central"/>
</dbReference>
<feature type="compositionally biased region" description="Low complexity" evidence="6">
    <location>
        <begin position="113"/>
        <end position="130"/>
    </location>
</feature>
<feature type="compositionally biased region" description="Low complexity" evidence="6">
    <location>
        <begin position="353"/>
        <end position="366"/>
    </location>
</feature>
<reference evidence="8" key="2">
    <citation type="submission" date="2018-08" db="UniProtKB">
        <authorList>
            <consortium name="EnsemblPlants"/>
        </authorList>
    </citation>
    <scope>IDENTIFICATION</scope>
    <source>
        <strain evidence="8">Yugu1</strain>
    </source>
</reference>
<dbReference type="GO" id="GO:0016567">
    <property type="term" value="P:protein ubiquitination"/>
    <property type="evidence" value="ECO:0000318"/>
    <property type="project" value="GO_Central"/>
</dbReference>
<dbReference type="InterPro" id="IPR025829">
    <property type="entry name" value="Zn_knuckle_CX2CX3GHX4C"/>
</dbReference>
<evidence type="ECO:0000256" key="6">
    <source>
        <dbReference type="SAM" id="MobiDB-lite"/>
    </source>
</evidence>
<keyword evidence="4" id="KW-0862">Zinc</keyword>
<feature type="region of interest" description="Disordered" evidence="6">
    <location>
        <begin position="100"/>
        <end position="136"/>
    </location>
</feature>
<dbReference type="InterPro" id="IPR013083">
    <property type="entry name" value="Znf_RING/FYVE/PHD"/>
</dbReference>
<dbReference type="Gramene" id="KQL04094">
    <property type="protein sequence ID" value="KQL04094"/>
    <property type="gene ID" value="SETIT_005205mg"/>
</dbReference>
<gene>
    <name evidence="8" type="primary">LOC111257308</name>
</gene>
<organism evidence="8 9">
    <name type="scientific">Setaria italica</name>
    <name type="common">Foxtail millet</name>
    <name type="synonym">Panicum italicum</name>
    <dbReference type="NCBI Taxonomy" id="4555"/>
    <lineage>
        <taxon>Eukaryota</taxon>
        <taxon>Viridiplantae</taxon>
        <taxon>Streptophyta</taxon>
        <taxon>Embryophyta</taxon>
        <taxon>Tracheophyta</taxon>
        <taxon>Spermatophyta</taxon>
        <taxon>Magnoliopsida</taxon>
        <taxon>Liliopsida</taxon>
        <taxon>Poales</taxon>
        <taxon>Poaceae</taxon>
        <taxon>PACMAD clade</taxon>
        <taxon>Panicoideae</taxon>
        <taxon>Panicodae</taxon>
        <taxon>Paniceae</taxon>
        <taxon>Cenchrinae</taxon>
        <taxon>Setaria</taxon>
    </lineage>
</organism>
<dbReference type="OMA" id="NSECACG"/>
<proteinExistence type="predicted"/>
<dbReference type="AlphaFoldDB" id="K3XTE8"/>
<evidence type="ECO:0000256" key="4">
    <source>
        <dbReference type="ARBA" id="ARBA00022833"/>
    </source>
</evidence>
<protein>
    <recommendedName>
        <fullName evidence="7">DWNN domain-containing protein</fullName>
    </recommendedName>
</protein>
<evidence type="ECO:0000256" key="2">
    <source>
        <dbReference type="ARBA" id="ARBA00022723"/>
    </source>
</evidence>
<evidence type="ECO:0000256" key="5">
    <source>
        <dbReference type="ARBA" id="ARBA00023242"/>
    </source>
</evidence>
<dbReference type="eggNOG" id="KOG0314">
    <property type="taxonomic scope" value="Eukaryota"/>
</dbReference>
<evidence type="ECO:0000259" key="7">
    <source>
        <dbReference type="PROSITE" id="PS51282"/>
    </source>
</evidence>
<dbReference type="PANTHER" id="PTHR15439:SF16">
    <property type="entry name" value="OS03G0335100 PROTEIN"/>
    <property type="match status" value="1"/>
</dbReference>
<feature type="region of interest" description="Disordered" evidence="6">
    <location>
        <begin position="302"/>
        <end position="383"/>
    </location>
</feature>
<keyword evidence="9" id="KW-1185">Reference proteome</keyword>
<dbReference type="InterPro" id="IPR014891">
    <property type="entry name" value="DWNN_domain"/>
</dbReference>
<dbReference type="InParanoid" id="K3XTE8"/>
<dbReference type="InterPro" id="IPR036875">
    <property type="entry name" value="Znf_CCHC_sf"/>
</dbReference>
<keyword evidence="2" id="KW-0479">Metal-binding</keyword>
<keyword evidence="3" id="KW-0863">Zinc-finger</keyword>
<keyword evidence="5" id="KW-0539">Nucleus</keyword>
<name>K3XTE8_SETIT</name>
<dbReference type="SUPFAM" id="SSF57756">
    <property type="entry name" value="Retrovirus zinc finger-like domains"/>
    <property type="match status" value="1"/>
</dbReference>
<evidence type="ECO:0000313" key="9">
    <source>
        <dbReference type="Proteomes" id="UP000004995"/>
    </source>
</evidence>
<dbReference type="Pfam" id="PF08783">
    <property type="entry name" value="DWNN"/>
    <property type="match status" value="1"/>
</dbReference>
<dbReference type="Gene3D" id="3.30.40.10">
    <property type="entry name" value="Zinc/RING finger domain, C3HC4 (zinc finger)"/>
    <property type="match status" value="1"/>
</dbReference>
<evidence type="ECO:0000313" key="8">
    <source>
        <dbReference type="EnsemblPlants" id="KQL04094"/>
    </source>
</evidence>
<dbReference type="EMBL" id="AGNK02002820">
    <property type="status" value="NOT_ANNOTATED_CDS"/>
    <property type="molecule type" value="Genomic_DNA"/>
</dbReference>
<dbReference type="Proteomes" id="UP000004995">
    <property type="component" value="Unassembled WGS sequence"/>
</dbReference>
<dbReference type="STRING" id="4555.K3XTE8"/>
<dbReference type="GO" id="GO:0061630">
    <property type="term" value="F:ubiquitin protein ligase activity"/>
    <property type="evidence" value="ECO:0000318"/>
    <property type="project" value="GO_Central"/>
</dbReference>
<dbReference type="Gene3D" id="4.10.60.10">
    <property type="entry name" value="Zinc finger, CCHC-type"/>
    <property type="match status" value="1"/>
</dbReference>
<dbReference type="SUPFAM" id="SSF57850">
    <property type="entry name" value="RING/U-box"/>
    <property type="match status" value="1"/>
</dbReference>
<evidence type="ECO:0000256" key="3">
    <source>
        <dbReference type="ARBA" id="ARBA00022771"/>
    </source>
</evidence>
<dbReference type="HOGENOM" id="CLU_029813_0_0_1"/>